<dbReference type="PANTHER" id="PTHR43129:SF1">
    <property type="entry name" value="FOSMIDOMYCIN RESISTANCE PROTEIN"/>
    <property type="match status" value="1"/>
</dbReference>
<dbReference type="Pfam" id="PF07690">
    <property type="entry name" value="MFS_1"/>
    <property type="match status" value="1"/>
</dbReference>
<dbReference type="STRING" id="1429043.X474_19860"/>
<organism evidence="6 7">
    <name type="scientific">Dethiosulfatarculus sandiegensis</name>
    <dbReference type="NCBI Taxonomy" id="1429043"/>
    <lineage>
        <taxon>Bacteria</taxon>
        <taxon>Pseudomonadati</taxon>
        <taxon>Thermodesulfobacteriota</taxon>
        <taxon>Desulfarculia</taxon>
        <taxon>Desulfarculales</taxon>
        <taxon>Desulfarculaceae</taxon>
        <taxon>Dethiosulfatarculus</taxon>
    </lineage>
</organism>
<dbReference type="PANTHER" id="PTHR43129">
    <property type="entry name" value="FOSMIDOMYCIN RESISTANCE PROTEIN"/>
    <property type="match status" value="1"/>
</dbReference>
<proteinExistence type="predicted"/>
<feature type="transmembrane region" description="Helical" evidence="4">
    <location>
        <begin position="359"/>
        <end position="380"/>
    </location>
</feature>
<keyword evidence="1 4" id="KW-0812">Transmembrane</keyword>
<dbReference type="InterPro" id="IPR020846">
    <property type="entry name" value="MFS_dom"/>
</dbReference>
<feature type="transmembrane region" description="Helical" evidence="4">
    <location>
        <begin position="243"/>
        <end position="265"/>
    </location>
</feature>
<dbReference type="GO" id="GO:0022857">
    <property type="term" value="F:transmembrane transporter activity"/>
    <property type="evidence" value="ECO:0007669"/>
    <property type="project" value="InterPro"/>
</dbReference>
<feature type="transmembrane region" description="Helical" evidence="4">
    <location>
        <begin position="171"/>
        <end position="188"/>
    </location>
</feature>
<dbReference type="AlphaFoldDB" id="A0A0D2HNG1"/>
<reference evidence="6 7" key="1">
    <citation type="submission" date="2013-11" db="EMBL/GenBank/DDBJ databases">
        <title>Metagenomic analysis of a methanogenic consortium involved in long chain n-alkane degradation.</title>
        <authorList>
            <person name="Davidova I.A."/>
            <person name="Callaghan A.V."/>
            <person name="Wawrik B."/>
            <person name="Pruitt S."/>
            <person name="Marks C."/>
            <person name="Duncan K.E."/>
            <person name="Suflita J.M."/>
        </authorList>
    </citation>
    <scope>NUCLEOTIDE SEQUENCE [LARGE SCALE GENOMIC DNA]</scope>
    <source>
        <strain evidence="6 7">SPR</strain>
    </source>
</reference>
<dbReference type="GO" id="GO:0005886">
    <property type="term" value="C:plasma membrane"/>
    <property type="evidence" value="ECO:0007669"/>
    <property type="project" value="TreeGrafter"/>
</dbReference>
<dbReference type="EMBL" id="AZAC01000034">
    <property type="protein sequence ID" value="KIX12088.1"/>
    <property type="molecule type" value="Genomic_DNA"/>
</dbReference>
<feature type="transmembrane region" description="Helical" evidence="4">
    <location>
        <begin position="51"/>
        <end position="71"/>
    </location>
</feature>
<dbReference type="CDD" id="cd17478">
    <property type="entry name" value="MFS_FsR"/>
    <property type="match status" value="1"/>
</dbReference>
<evidence type="ECO:0000313" key="7">
    <source>
        <dbReference type="Proteomes" id="UP000032233"/>
    </source>
</evidence>
<dbReference type="Proteomes" id="UP000032233">
    <property type="component" value="Unassembled WGS sequence"/>
</dbReference>
<feature type="transmembrane region" description="Helical" evidence="4">
    <location>
        <begin position="137"/>
        <end position="159"/>
    </location>
</feature>
<accession>A0A0D2HNG1</accession>
<sequence>MAAIDKSKTDYKVLFALFLVHFSGDLYSSFINPLLPALADKLTLTLTQVGLLTGVVRVLSFVIQPTVGYLADRYRTKFFVLGGPLLAVIFTPLIGILPSYLLVMLSLSISSVGSSMFHPTAAAMVSDYSGKKSGMGMAIFIFGGTLAFGIGPVGISWYVETLGLENLPFTMLPGIVLFIILFIVVPTPETEGLANMGFWGAMKDAFGHVWRPILLIWIMVVIRTLVSQSFMTFMPMLMDERGYSITAVGGIVSLFTVAGAASGLISGHLADRMGDRPMFYASFGLSAPALLAFLYLPGPWVYVGSFVSGFFVMATLPLAVSLAQHVAPKGKSLVSSLMMGLAFGVGGMLTPVVGYLSDLFGITNVLVVLSLIPLLVVYSVRNLPDRN</sequence>
<dbReference type="PROSITE" id="PS50850">
    <property type="entry name" value="MFS"/>
    <property type="match status" value="1"/>
</dbReference>
<evidence type="ECO:0000256" key="3">
    <source>
        <dbReference type="ARBA" id="ARBA00023136"/>
    </source>
</evidence>
<evidence type="ECO:0000256" key="2">
    <source>
        <dbReference type="ARBA" id="ARBA00022989"/>
    </source>
</evidence>
<feature type="transmembrane region" description="Helical" evidence="4">
    <location>
        <begin position="78"/>
        <end position="97"/>
    </location>
</feature>
<comment type="caution">
    <text evidence="6">The sequence shown here is derived from an EMBL/GenBank/DDBJ whole genome shotgun (WGS) entry which is preliminary data.</text>
</comment>
<dbReference type="InterPro" id="IPR036259">
    <property type="entry name" value="MFS_trans_sf"/>
</dbReference>
<feature type="transmembrane region" description="Helical" evidence="4">
    <location>
        <begin position="12"/>
        <end position="31"/>
    </location>
</feature>
<evidence type="ECO:0000313" key="6">
    <source>
        <dbReference type="EMBL" id="KIX12088.1"/>
    </source>
</evidence>
<dbReference type="SUPFAM" id="SSF103473">
    <property type="entry name" value="MFS general substrate transporter"/>
    <property type="match status" value="1"/>
</dbReference>
<dbReference type="Gene3D" id="1.20.1250.20">
    <property type="entry name" value="MFS general substrate transporter like domains"/>
    <property type="match status" value="2"/>
</dbReference>
<feature type="domain" description="Major facilitator superfamily (MFS) profile" evidence="5">
    <location>
        <begin position="13"/>
        <end position="382"/>
    </location>
</feature>
<evidence type="ECO:0000256" key="4">
    <source>
        <dbReference type="SAM" id="Phobius"/>
    </source>
</evidence>
<gene>
    <name evidence="6" type="ORF">X474_19860</name>
</gene>
<dbReference type="InParanoid" id="A0A0D2HNG1"/>
<evidence type="ECO:0000259" key="5">
    <source>
        <dbReference type="PROSITE" id="PS50850"/>
    </source>
</evidence>
<protein>
    <submittedName>
        <fullName evidence="6">MFS transporter</fullName>
    </submittedName>
</protein>
<name>A0A0D2HNG1_9BACT</name>
<keyword evidence="7" id="KW-1185">Reference proteome</keyword>
<dbReference type="InterPro" id="IPR011701">
    <property type="entry name" value="MFS"/>
</dbReference>
<evidence type="ECO:0000256" key="1">
    <source>
        <dbReference type="ARBA" id="ARBA00022692"/>
    </source>
</evidence>
<feature type="transmembrane region" description="Helical" evidence="4">
    <location>
        <begin position="332"/>
        <end position="353"/>
    </location>
</feature>
<keyword evidence="2 4" id="KW-1133">Transmembrane helix</keyword>
<keyword evidence="3 4" id="KW-0472">Membrane</keyword>
<dbReference type="FunCoup" id="A0A0D2HNG1">
    <property type="interactions" value="48"/>
</dbReference>
<feature type="transmembrane region" description="Helical" evidence="4">
    <location>
        <begin position="209"/>
        <end position="231"/>
    </location>
</feature>
<dbReference type="RefSeq" id="WP_197282179.1">
    <property type="nucleotide sequence ID" value="NZ_AZAC01000034.1"/>
</dbReference>